<dbReference type="Pfam" id="PF02604">
    <property type="entry name" value="PhdYeFM_antitox"/>
    <property type="match status" value="1"/>
</dbReference>
<dbReference type="NCBIfam" id="TIGR01552">
    <property type="entry name" value="phd_fam"/>
    <property type="match status" value="1"/>
</dbReference>
<dbReference type="PANTHER" id="PTHR35377">
    <property type="entry name" value="ANTITOXIN VAPB49-RELATED-RELATED"/>
    <property type="match status" value="1"/>
</dbReference>
<dbReference type="AlphaFoldDB" id="A0A2S0NB96"/>
<dbReference type="EMBL" id="CP027668">
    <property type="protein sequence ID" value="AVO45415.1"/>
    <property type="molecule type" value="Genomic_DNA"/>
</dbReference>
<accession>A0A2S0NB96</accession>
<dbReference type="InterPro" id="IPR006442">
    <property type="entry name" value="Antitoxin_Phd/YefM"/>
</dbReference>
<dbReference type="SUPFAM" id="SSF143120">
    <property type="entry name" value="YefM-like"/>
    <property type="match status" value="1"/>
</dbReference>
<protein>
    <recommendedName>
        <fullName evidence="2">Antitoxin</fullName>
    </recommendedName>
</protein>
<dbReference type="InterPro" id="IPR036165">
    <property type="entry name" value="YefM-like_sf"/>
</dbReference>
<dbReference type="RefSeq" id="WP_106748756.1">
    <property type="nucleotide sequence ID" value="NZ_CP027668.1"/>
</dbReference>
<dbReference type="OrthoDB" id="9800503at2"/>
<keyword evidence="4" id="KW-1185">Reference proteome</keyword>
<organism evidence="3 4">
    <name type="scientific">Phreatobacter cathodiphilus</name>
    <dbReference type="NCBI Taxonomy" id="1868589"/>
    <lineage>
        <taxon>Bacteria</taxon>
        <taxon>Pseudomonadati</taxon>
        <taxon>Pseudomonadota</taxon>
        <taxon>Alphaproteobacteria</taxon>
        <taxon>Hyphomicrobiales</taxon>
        <taxon>Phreatobacteraceae</taxon>
        <taxon>Phreatobacter</taxon>
    </lineage>
</organism>
<dbReference type="Proteomes" id="UP000237889">
    <property type="component" value="Chromosome"/>
</dbReference>
<evidence type="ECO:0000313" key="3">
    <source>
        <dbReference type="EMBL" id="AVO45415.1"/>
    </source>
</evidence>
<comment type="function">
    <text evidence="2">Antitoxin component of a type II toxin-antitoxin (TA) system.</text>
</comment>
<reference evidence="3 4" key="1">
    <citation type="submission" date="2018-03" db="EMBL/GenBank/DDBJ databases">
        <title>Genome sequencing of Phreatobacter sp.</title>
        <authorList>
            <person name="Kim S.-J."/>
            <person name="Heo J."/>
            <person name="Kwon S.-W."/>
        </authorList>
    </citation>
    <scope>NUCLEOTIDE SEQUENCE [LARGE SCALE GENOMIC DNA]</scope>
    <source>
        <strain evidence="3 4">S-12</strain>
    </source>
</reference>
<sequence>MTTVGIFEAKQKLSELIDRVERGEEVRITRNGKHVVRLVPDRDDAANPGIEALERIRARLSKPGVLKGGEVTVDEILSWRDDGRR</sequence>
<evidence type="ECO:0000256" key="1">
    <source>
        <dbReference type="ARBA" id="ARBA00009981"/>
    </source>
</evidence>
<proteinExistence type="inferred from homology"/>
<name>A0A2S0NB96_9HYPH</name>
<dbReference type="KEGG" id="phr:C6569_10275"/>
<dbReference type="InterPro" id="IPR051416">
    <property type="entry name" value="phD-YefM_TA_antitoxins"/>
</dbReference>
<evidence type="ECO:0000313" key="4">
    <source>
        <dbReference type="Proteomes" id="UP000237889"/>
    </source>
</evidence>
<gene>
    <name evidence="3" type="ORF">C6569_10275</name>
</gene>
<dbReference type="Gene3D" id="3.40.1620.10">
    <property type="entry name" value="YefM-like domain"/>
    <property type="match status" value="1"/>
</dbReference>
<comment type="similarity">
    <text evidence="1 2">Belongs to the phD/YefM antitoxin family.</text>
</comment>
<evidence type="ECO:0000256" key="2">
    <source>
        <dbReference type="RuleBase" id="RU362080"/>
    </source>
</evidence>